<evidence type="ECO:0000256" key="2">
    <source>
        <dbReference type="ARBA" id="ARBA00022692"/>
    </source>
</evidence>
<evidence type="ECO:0000256" key="3">
    <source>
        <dbReference type="ARBA" id="ARBA00022989"/>
    </source>
</evidence>
<dbReference type="Pfam" id="PF04932">
    <property type="entry name" value="Wzy_C"/>
    <property type="match status" value="1"/>
</dbReference>
<feature type="transmembrane region" description="Helical" evidence="5">
    <location>
        <begin position="361"/>
        <end position="378"/>
    </location>
</feature>
<feature type="transmembrane region" description="Helical" evidence="5">
    <location>
        <begin position="94"/>
        <end position="110"/>
    </location>
</feature>
<evidence type="ECO:0000313" key="7">
    <source>
        <dbReference type="EMBL" id="AXX87639.1"/>
    </source>
</evidence>
<dbReference type="PANTHER" id="PTHR37422">
    <property type="entry name" value="TEICHURONIC ACID BIOSYNTHESIS PROTEIN TUAE"/>
    <property type="match status" value="1"/>
</dbReference>
<keyword evidence="9" id="KW-1185">Reference proteome</keyword>
<organism evidence="7 10">
    <name type="scientific">Malaciobacter marinus</name>
    <dbReference type="NCBI Taxonomy" id="505249"/>
    <lineage>
        <taxon>Bacteria</taxon>
        <taxon>Pseudomonadati</taxon>
        <taxon>Campylobacterota</taxon>
        <taxon>Epsilonproteobacteria</taxon>
        <taxon>Campylobacterales</taxon>
        <taxon>Arcobacteraceae</taxon>
        <taxon>Malaciobacter</taxon>
    </lineage>
</organism>
<name>A0A347TM11_9BACT</name>
<dbReference type="EMBL" id="CP032101">
    <property type="protein sequence ID" value="AXX87639.1"/>
    <property type="molecule type" value="Genomic_DNA"/>
</dbReference>
<feature type="transmembrane region" description="Helical" evidence="5">
    <location>
        <begin position="334"/>
        <end position="354"/>
    </location>
</feature>
<dbReference type="InterPro" id="IPR007016">
    <property type="entry name" value="O-antigen_ligase-rel_domated"/>
</dbReference>
<reference evidence="9" key="1">
    <citation type="submission" date="2017-09" db="EMBL/GenBank/DDBJ databases">
        <title>Arcobacter canalis sp. nov., a new species isolated from a water canal contaminated with urban sewage.</title>
        <authorList>
            <person name="Perez-Cataluna A."/>
            <person name="Salas-Masso N."/>
            <person name="Figueras M.J."/>
        </authorList>
    </citation>
    <scope>NUCLEOTIDE SEQUENCE [LARGE SCALE GENOMIC DNA]</scope>
    <source>
        <strain evidence="9">CECT 7727</strain>
    </source>
</reference>
<reference evidence="8" key="2">
    <citation type="submission" date="2017-09" db="EMBL/GenBank/DDBJ databases">
        <authorList>
            <person name="Perez-Cataluna A."/>
            <person name="Figueras M.J."/>
            <person name="Salas-Masso N."/>
        </authorList>
    </citation>
    <scope>NUCLEOTIDE SEQUENCE</scope>
    <source>
        <strain evidence="8">CECT 7727</strain>
    </source>
</reference>
<dbReference type="Proteomes" id="UP000224740">
    <property type="component" value="Unassembled WGS sequence"/>
</dbReference>
<keyword evidence="7" id="KW-0436">Ligase</keyword>
<reference evidence="7 10" key="3">
    <citation type="submission" date="2018-08" db="EMBL/GenBank/DDBJ databases">
        <title>Complete genome of the Arcobacter marinus type strain JCM 15502.</title>
        <authorList>
            <person name="Miller W.G."/>
            <person name="Yee E."/>
            <person name="Huynh S."/>
            <person name="Parker C.T."/>
        </authorList>
    </citation>
    <scope>NUCLEOTIDE SEQUENCE [LARGE SCALE GENOMIC DNA]</scope>
    <source>
        <strain evidence="7 10">JCM 15502</strain>
    </source>
</reference>
<feature type="domain" description="O-antigen ligase-related" evidence="6">
    <location>
        <begin position="192"/>
        <end position="346"/>
    </location>
</feature>
<gene>
    <name evidence="7" type="ORF">AMRN_1915</name>
    <name evidence="8" type="ORF">CPH92_12580</name>
</gene>
<feature type="transmembrane region" description="Helical" evidence="5">
    <location>
        <begin position="12"/>
        <end position="28"/>
    </location>
</feature>
<dbReference type="AlphaFoldDB" id="A0A347TM11"/>
<evidence type="ECO:0000256" key="1">
    <source>
        <dbReference type="ARBA" id="ARBA00004141"/>
    </source>
</evidence>
<evidence type="ECO:0000256" key="5">
    <source>
        <dbReference type="SAM" id="Phobius"/>
    </source>
</evidence>
<dbReference type="PANTHER" id="PTHR37422:SF13">
    <property type="entry name" value="LIPOPOLYSACCHARIDE BIOSYNTHESIS PROTEIN PA4999-RELATED"/>
    <property type="match status" value="1"/>
</dbReference>
<keyword evidence="2 5" id="KW-0812">Transmembrane</keyword>
<evidence type="ECO:0000259" key="6">
    <source>
        <dbReference type="Pfam" id="PF04932"/>
    </source>
</evidence>
<comment type="subcellular location">
    <subcellularLocation>
        <location evidence="1">Membrane</location>
        <topology evidence="1">Multi-pass membrane protein</topology>
    </subcellularLocation>
</comment>
<evidence type="ECO:0000313" key="8">
    <source>
        <dbReference type="EMBL" id="PHO14260.1"/>
    </source>
</evidence>
<feature type="transmembrane region" description="Helical" evidence="5">
    <location>
        <begin position="231"/>
        <end position="249"/>
    </location>
</feature>
<sequence length="415" mass="49043">MRLKLYNKNVNWFNLYIYFYLFVTPWHFSKSQLSVLTTILLIWSIVKYKDIYLEKLKKVGSFLPMVFLLIFIVYSYVSTLWSEPISQGLEHVNTFYKYYFLIIPAILISMNKEESVIGIKVLVLSFGCYALYSILIYLGFFNSSEYGFQPENPTGHLRYLIATQYMLIAFFLGSFFVYFSHIKKEKILFLIIAILSFFALFINNSRTSQLAFFIILLILTVLILRKYIFNFKAIVLFLIISFSSIYFLYKNDKFDRFVIAYNETKKVLENNTYSGSVGLRIYFNKVGFEIFKDNLFFGTGPKDNRILLQEKQKLDTNYNARIINHFHSEHMDTLTAYGLIGYSLLFLSIVILIYNLRKIPLYYYMSLTVFLSLFFNSFANKTLSVKPLNYVYIIFFLLFVIIAFNEKNKKESELS</sequence>
<evidence type="ECO:0000313" key="10">
    <source>
        <dbReference type="Proteomes" id="UP000264693"/>
    </source>
</evidence>
<feature type="transmembrane region" description="Helical" evidence="5">
    <location>
        <begin position="117"/>
        <end position="139"/>
    </location>
</feature>
<keyword evidence="4 5" id="KW-0472">Membrane</keyword>
<feature type="transmembrane region" description="Helical" evidence="5">
    <location>
        <begin position="62"/>
        <end position="82"/>
    </location>
</feature>
<dbReference type="RefSeq" id="WP_099312349.1">
    <property type="nucleotide sequence ID" value="NZ_CP032101.1"/>
</dbReference>
<evidence type="ECO:0000313" key="9">
    <source>
        <dbReference type="Proteomes" id="UP000224740"/>
    </source>
</evidence>
<keyword evidence="3 5" id="KW-1133">Transmembrane helix</keyword>
<dbReference type="Proteomes" id="UP000264693">
    <property type="component" value="Chromosome"/>
</dbReference>
<dbReference type="InterPro" id="IPR051533">
    <property type="entry name" value="WaaL-like"/>
</dbReference>
<feature type="transmembrane region" description="Helical" evidence="5">
    <location>
        <begin position="186"/>
        <end position="202"/>
    </location>
</feature>
<protein>
    <submittedName>
        <fullName evidence="7">O-antigen ligase family protein</fullName>
    </submittedName>
</protein>
<dbReference type="EMBL" id="NXAO01000063">
    <property type="protein sequence ID" value="PHO14260.1"/>
    <property type="molecule type" value="Genomic_DNA"/>
</dbReference>
<feature type="transmembrane region" description="Helical" evidence="5">
    <location>
        <begin position="390"/>
        <end position="406"/>
    </location>
</feature>
<dbReference type="KEGG" id="amar:AMRN_1915"/>
<accession>A0A347TM11</accession>
<dbReference type="GO" id="GO:0016874">
    <property type="term" value="F:ligase activity"/>
    <property type="evidence" value="ECO:0007669"/>
    <property type="project" value="UniProtKB-KW"/>
</dbReference>
<dbReference type="GO" id="GO:0016020">
    <property type="term" value="C:membrane"/>
    <property type="evidence" value="ECO:0007669"/>
    <property type="project" value="UniProtKB-SubCell"/>
</dbReference>
<evidence type="ECO:0000256" key="4">
    <source>
        <dbReference type="ARBA" id="ARBA00023136"/>
    </source>
</evidence>
<proteinExistence type="predicted"/>
<feature type="transmembrane region" description="Helical" evidence="5">
    <location>
        <begin position="159"/>
        <end position="179"/>
    </location>
</feature>
<feature type="transmembrane region" description="Helical" evidence="5">
    <location>
        <begin position="208"/>
        <end position="224"/>
    </location>
</feature>